<reference evidence="1 2" key="1">
    <citation type="submission" date="2020-04" db="EMBL/GenBank/DDBJ databases">
        <authorList>
            <person name="Wallbank WR R."/>
            <person name="Pardo Diaz C."/>
            <person name="Kozak K."/>
            <person name="Martin S."/>
            <person name="Jiggins C."/>
            <person name="Moest M."/>
            <person name="Warren A I."/>
            <person name="Byers J.R.P. K."/>
            <person name="Montejo-Kovacevich G."/>
            <person name="Yen C E."/>
        </authorList>
    </citation>
    <scope>NUCLEOTIDE SEQUENCE [LARGE SCALE GENOMIC DNA]</scope>
</reference>
<dbReference type="EMBL" id="CADEBD010000303">
    <property type="protein sequence ID" value="CAB3237332.1"/>
    <property type="molecule type" value="Genomic_DNA"/>
</dbReference>
<evidence type="ECO:0000313" key="1">
    <source>
        <dbReference type="EMBL" id="CAB3237332.1"/>
    </source>
</evidence>
<sequence>MARGVDGRMGRAVERRIDVGWQRAGRALPPGWGEAPDFRQAIYSIQAADLFRCSAAEEGHGFSVLCAGAIVFSTEMQR</sequence>
<gene>
    <name evidence="1" type="ORF">APLA_LOCUS7836</name>
</gene>
<dbReference type="Proteomes" id="UP000494256">
    <property type="component" value="Unassembled WGS sequence"/>
</dbReference>
<dbReference type="OrthoDB" id="274828at2759"/>
<accession>A0A8S0ZVR8</accession>
<name>A0A8S0ZVR8_ARCPL</name>
<organism evidence="1 2">
    <name type="scientific">Arctia plantaginis</name>
    <name type="common">Wood tiger moth</name>
    <name type="synonym">Phalaena plantaginis</name>
    <dbReference type="NCBI Taxonomy" id="874455"/>
    <lineage>
        <taxon>Eukaryota</taxon>
        <taxon>Metazoa</taxon>
        <taxon>Ecdysozoa</taxon>
        <taxon>Arthropoda</taxon>
        <taxon>Hexapoda</taxon>
        <taxon>Insecta</taxon>
        <taxon>Pterygota</taxon>
        <taxon>Neoptera</taxon>
        <taxon>Endopterygota</taxon>
        <taxon>Lepidoptera</taxon>
        <taxon>Glossata</taxon>
        <taxon>Ditrysia</taxon>
        <taxon>Noctuoidea</taxon>
        <taxon>Erebidae</taxon>
        <taxon>Arctiinae</taxon>
        <taxon>Arctia</taxon>
    </lineage>
</organism>
<comment type="caution">
    <text evidence="1">The sequence shown here is derived from an EMBL/GenBank/DDBJ whole genome shotgun (WGS) entry which is preliminary data.</text>
</comment>
<evidence type="ECO:0000313" key="2">
    <source>
        <dbReference type="Proteomes" id="UP000494256"/>
    </source>
</evidence>
<protein>
    <submittedName>
        <fullName evidence="1">Uncharacterized protein</fullName>
    </submittedName>
</protein>
<dbReference type="AlphaFoldDB" id="A0A8S0ZVR8"/>
<proteinExistence type="predicted"/>